<keyword evidence="11" id="KW-1185">Reference proteome</keyword>
<evidence type="ECO:0000256" key="1">
    <source>
        <dbReference type="ARBA" id="ARBA00001946"/>
    </source>
</evidence>
<gene>
    <name evidence="8" type="primary">vapC</name>
    <name evidence="10" type="ORF">HNQ79_001879</name>
</gene>
<evidence type="ECO:0000256" key="4">
    <source>
        <dbReference type="ARBA" id="ARBA00022723"/>
    </source>
</evidence>
<dbReference type="RefSeq" id="WP_185028975.1">
    <property type="nucleotide sequence ID" value="NZ_BNBN01000007.1"/>
</dbReference>
<dbReference type="CDD" id="cd18755">
    <property type="entry name" value="PIN_MtVapC3_VapC21-like"/>
    <property type="match status" value="1"/>
</dbReference>
<comment type="cofactor">
    <cofactor evidence="1 8">
        <name>Mg(2+)</name>
        <dbReference type="ChEBI" id="CHEBI:18420"/>
    </cofactor>
</comment>
<dbReference type="GO" id="GO:0000287">
    <property type="term" value="F:magnesium ion binding"/>
    <property type="evidence" value="ECO:0007669"/>
    <property type="project" value="UniProtKB-UniRule"/>
</dbReference>
<dbReference type="GO" id="GO:0090729">
    <property type="term" value="F:toxin activity"/>
    <property type="evidence" value="ECO:0007669"/>
    <property type="project" value="UniProtKB-KW"/>
</dbReference>
<feature type="binding site" evidence="8">
    <location>
        <position position="96"/>
    </location>
    <ligand>
        <name>Mg(2+)</name>
        <dbReference type="ChEBI" id="CHEBI:18420"/>
    </ligand>
</feature>
<evidence type="ECO:0000259" key="9">
    <source>
        <dbReference type="Pfam" id="PF01850"/>
    </source>
</evidence>
<keyword evidence="6 8" id="KW-0460">Magnesium</keyword>
<dbReference type="GO" id="GO:0004540">
    <property type="term" value="F:RNA nuclease activity"/>
    <property type="evidence" value="ECO:0007669"/>
    <property type="project" value="InterPro"/>
</dbReference>
<protein>
    <recommendedName>
        <fullName evidence="8">Ribonuclease VapC</fullName>
        <shortName evidence="8">RNase VapC</shortName>
        <ecNumber evidence="8">3.1.-.-</ecNumber>
    </recommendedName>
    <alternativeName>
        <fullName evidence="8">Toxin VapC</fullName>
    </alternativeName>
</protein>
<dbReference type="HAMAP" id="MF_00265">
    <property type="entry name" value="VapC_Nob1"/>
    <property type="match status" value="1"/>
</dbReference>
<evidence type="ECO:0000313" key="10">
    <source>
        <dbReference type="EMBL" id="MBB6435422.1"/>
    </source>
</evidence>
<evidence type="ECO:0000313" key="11">
    <source>
        <dbReference type="Proteomes" id="UP000540423"/>
    </source>
</evidence>
<dbReference type="InterPro" id="IPR022907">
    <property type="entry name" value="VapC_family"/>
</dbReference>
<dbReference type="EC" id="3.1.-.-" evidence="8"/>
<dbReference type="SUPFAM" id="SSF88723">
    <property type="entry name" value="PIN domain-like"/>
    <property type="match status" value="1"/>
</dbReference>
<sequence>MKYLVDTSAVARFLQHGADAWGWGEALDSGVVGMCEITELEVLRSARSAVHYRQMQEYLSGFYAWAPVPESTFRRARQVQQILVEHGEHRSAGPVDLLIAAAAELSGLSLLHCDRDFEAIARHTGQPTVMLREGFRPDGGVTPPPAP</sequence>
<evidence type="ECO:0000256" key="2">
    <source>
        <dbReference type="ARBA" id="ARBA00022649"/>
    </source>
</evidence>
<evidence type="ECO:0000256" key="7">
    <source>
        <dbReference type="ARBA" id="ARBA00038093"/>
    </source>
</evidence>
<dbReference type="PANTHER" id="PTHR33653">
    <property type="entry name" value="RIBONUCLEASE VAPC2"/>
    <property type="match status" value="1"/>
</dbReference>
<comment type="caution">
    <text evidence="10">The sequence shown here is derived from an EMBL/GenBank/DDBJ whole genome shotgun (WGS) entry which is preliminary data.</text>
</comment>
<dbReference type="GO" id="GO:0016787">
    <property type="term" value="F:hydrolase activity"/>
    <property type="evidence" value="ECO:0007669"/>
    <property type="project" value="UniProtKB-KW"/>
</dbReference>
<dbReference type="InterPro" id="IPR050556">
    <property type="entry name" value="Type_II_TA_system_RNase"/>
</dbReference>
<organism evidence="10 11">
    <name type="scientific">Streptomyces candidus</name>
    <dbReference type="NCBI Taxonomy" id="67283"/>
    <lineage>
        <taxon>Bacteria</taxon>
        <taxon>Bacillati</taxon>
        <taxon>Actinomycetota</taxon>
        <taxon>Actinomycetes</taxon>
        <taxon>Kitasatosporales</taxon>
        <taxon>Streptomycetaceae</taxon>
        <taxon>Streptomyces</taxon>
    </lineage>
</organism>
<dbReference type="PANTHER" id="PTHR33653:SF1">
    <property type="entry name" value="RIBONUCLEASE VAPC2"/>
    <property type="match status" value="1"/>
</dbReference>
<reference evidence="10 11" key="1">
    <citation type="submission" date="2020-08" db="EMBL/GenBank/DDBJ databases">
        <title>Genomic Encyclopedia of Type Strains, Phase IV (KMG-IV): sequencing the most valuable type-strain genomes for metagenomic binning, comparative biology and taxonomic classification.</title>
        <authorList>
            <person name="Goeker M."/>
        </authorList>
    </citation>
    <scope>NUCLEOTIDE SEQUENCE [LARGE SCALE GENOMIC DNA]</scope>
    <source>
        <strain evidence="10 11">DSM 40141</strain>
    </source>
</reference>
<keyword evidence="2 8" id="KW-1277">Toxin-antitoxin system</keyword>
<keyword evidence="3 8" id="KW-0540">Nuclease</keyword>
<comment type="function">
    <text evidence="8">Toxic component of a toxin-antitoxin (TA) system. An RNase.</text>
</comment>
<evidence type="ECO:0000256" key="8">
    <source>
        <dbReference type="HAMAP-Rule" id="MF_00265"/>
    </source>
</evidence>
<feature type="binding site" evidence="8">
    <location>
        <position position="6"/>
    </location>
    <ligand>
        <name>Mg(2+)</name>
        <dbReference type="ChEBI" id="CHEBI:18420"/>
    </ligand>
</feature>
<keyword evidence="8" id="KW-0800">Toxin</keyword>
<evidence type="ECO:0000256" key="3">
    <source>
        <dbReference type="ARBA" id="ARBA00022722"/>
    </source>
</evidence>
<dbReference type="Pfam" id="PF01850">
    <property type="entry name" value="PIN"/>
    <property type="match status" value="1"/>
</dbReference>
<dbReference type="AlphaFoldDB" id="A0A7X0HD67"/>
<evidence type="ECO:0000256" key="6">
    <source>
        <dbReference type="ARBA" id="ARBA00022842"/>
    </source>
</evidence>
<evidence type="ECO:0000256" key="5">
    <source>
        <dbReference type="ARBA" id="ARBA00022801"/>
    </source>
</evidence>
<dbReference type="Gene3D" id="3.40.50.1010">
    <property type="entry name" value="5'-nuclease"/>
    <property type="match status" value="1"/>
</dbReference>
<accession>A0A7X0HD67</accession>
<dbReference type="EMBL" id="JACHEM010000004">
    <property type="protein sequence ID" value="MBB6435422.1"/>
    <property type="molecule type" value="Genomic_DNA"/>
</dbReference>
<proteinExistence type="inferred from homology"/>
<comment type="similarity">
    <text evidence="7 8">Belongs to the PINc/VapC protein family.</text>
</comment>
<dbReference type="Proteomes" id="UP000540423">
    <property type="component" value="Unassembled WGS sequence"/>
</dbReference>
<feature type="domain" description="PIN" evidence="9">
    <location>
        <begin position="3"/>
        <end position="122"/>
    </location>
</feature>
<name>A0A7X0HD67_9ACTN</name>
<keyword evidence="5 8" id="KW-0378">Hydrolase</keyword>
<keyword evidence="4 8" id="KW-0479">Metal-binding</keyword>
<dbReference type="InterPro" id="IPR029060">
    <property type="entry name" value="PIN-like_dom_sf"/>
</dbReference>
<dbReference type="InterPro" id="IPR002716">
    <property type="entry name" value="PIN_dom"/>
</dbReference>